<organism evidence="1 2">
    <name type="scientific">Acaryochloris marina (strain MBIC 11017)</name>
    <dbReference type="NCBI Taxonomy" id="329726"/>
    <lineage>
        <taxon>Bacteria</taxon>
        <taxon>Bacillati</taxon>
        <taxon>Cyanobacteriota</taxon>
        <taxon>Cyanophyceae</taxon>
        <taxon>Acaryochloridales</taxon>
        <taxon>Acaryochloridaceae</taxon>
        <taxon>Acaryochloris</taxon>
    </lineage>
</organism>
<dbReference type="OrthoDB" id="9853539at2"/>
<keyword evidence="2" id="KW-1185">Reference proteome</keyword>
<gene>
    <name evidence="1" type="ordered locus">AM1_5372</name>
</gene>
<dbReference type="RefSeq" id="WP_012165573.1">
    <property type="nucleotide sequence ID" value="NC_009925.1"/>
</dbReference>
<dbReference type="KEGG" id="amr:AM1_5372"/>
<dbReference type="Proteomes" id="UP000000268">
    <property type="component" value="Chromosome"/>
</dbReference>
<dbReference type="HOGENOM" id="CLU_2420222_0_0_3"/>
<reference evidence="1 2" key="1">
    <citation type="journal article" date="2008" name="Proc. Natl. Acad. Sci. U.S.A.">
        <title>Niche adaptation and genome expansion in the chlorophyll d-producing cyanobacterium Acaryochloris marina.</title>
        <authorList>
            <person name="Swingley W.D."/>
            <person name="Chen M."/>
            <person name="Cheung P.C."/>
            <person name="Conrad A.L."/>
            <person name="Dejesa L.C."/>
            <person name="Hao J."/>
            <person name="Honchak B.M."/>
            <person name="Karbach L.E."/>
            <person name="Kurdoglu A."/>
            <person name="Lahiri S."/>
            <person name="Mastrian S.D."/>
            <person name="Miyashita H."/>
            <person name="Page L."/>
            <person name="Ramakrishna P."/>
            <person name="Satoh S."/>
            <person name="Sattley W.M."/>
            <person name="Shimada Y."/>
            <person name="Taylor H.L."/>
            <person name="Tomo T."/>
            <person name="Tsuchiya T."/>
            <person name="Wang Z.T."/>
            <person name="Raymond J."/>
            <person name="Mimuro M."/>
            <person name="Blankenship R.E."/>
            <person name="Touchman J.W."/>
        </authorList>
    </citation>
    <scope>NUCLEOTIDE SEQUENCE [LARGE SCALE GENOMIC DNA]</scope>
    <source>
        <strain evidence="2">MBIC 11017</strain>
    </source>
</reference>
<evidence type="ECO:0000313" key="2">
    <source>
        <dbReference type="Proteomes" id="UP000000268"/>
    </source>
</evidence>
<protein>
    <submittedName>
        <fullName evidence="1">Uncharacterized protein</fullName>
    </submittedName>
</protein>
<name>B0CBS8_ACAM1</name>
<sequence>MDRQEALLALTQAGLKANYERSNGDFLGGESIQGNGEIPIYTNSFMIWKNSESWVAALPGLGNTDIEIECSTLKEAVEATCNFYAKEQTDN</sequence>
<accession>B0CBS8</accession>
<evidence type="ECO:0000313" key="1">
    <source>
        <dbReference type="EMBL" id="ABW30328.1"/>
    </source>
</evidence>
<proteinExistence type="predicted"/>
<dbReference type="EMBL" id="CP000828">
    <property type="protein sequence ID" value="ABW30328.1"/>
    <property type="molecule type" value="Genomic_DNA"/>
</dbReference>
<dbReference type="AlphaFoldDB" id="B0CBS8"/>